<dbReference type="CDD" id="cd13277">
    <property type="entry name" value="PH_Bem3"/>
    <property type="match status" value="1"/>
</dbReference>
<protein>
    <recommendedName>
        <fullName evidence="9">RhoGAP-domain-containing protein</fullName>
    </recommendedName>
</protein>
<evidence type="ECO:0000256" key="2">
    <source>
        <dbReference type="SAM" id="MobiDB-lite"/>
    </source>
</evidence>
<dbReference type="SMART" id="SM00324">
    <property type="entry name" value="RhoGAP"/>
    <property type="match status" value="1"/>
</dbReference>
<dbReference type="Pfam" id="PF00620">
    <property type="entry name" value="RhoGAP"/>
    <property type="match status" value="1"/>
</dbReference>
<dbReference type="SUPFAM" id="SSF50729">
    <property type="entry name" value="PH domain-like"/>
    <property type="match status" value="1"/>
</dbReference>
<keyword evidence="3" id="KW-1133">Transmembrane helix</keyword>
<dbReference type="SUPFAM" id="SSF64268">
    <property type="entry name" value="PX domain"/>
    <property type="match status" value="1"/>
</dbReference>
<dbReference type="InterPro" id="IPR050729">
    <property type="entry name" value="Rho-GAP"/>
</dbReference>
<feature type="compositionally biased region" description="Acidic residues" evidence="2">
    <location>
        <begin position="292"/>
        <end position="310"/>
    </location>
</feature>
<dbReference type="InterPro" id="IPR036871">
    <property type="entry name" value="PX_dom_sf"/>
</dbReference>
<dbReference type="GO" id="GO:0005737">
    <property type="term" value="C:cytoplasm"/>
    <property type="evidence" value="ECO:0007669"/>
    <property type="project" value="TreeGrafter"/>
</dbReference>
<dbReference type="EMBL" id="SGPM01000023">
    <property type="protein sequence ID" value="THH32396.1"/>
    <property type="molecule type" value="Genomic_DNA"/>
</dbReference>
<keyword evidence="1" id="KW-0343">GTPase activation</keyword>
<dbReference type="SMART" id="SM00233">
    <property type="entry name" value="PH"/>
    <property type="match status" value="1"/>
</dbReference>
<evidence type="ECO:0000313" key="7">
    <source>
        <dbReference type="EMBL" id="THH32396.1"/>
    </source>
</evidence>
<dbReference type="GO" id="GO:0005096">
    <property type="term" value="F:GTPase activator activity"/>
    <property type="evidence" value="ECO:0007669"/>
    <property type="project" value="UniProtKB-KW"/>
</dbReference>
<feature type="compositionally biased region" description="Basic and acidic residues" evidence="2">
    <location>
        <begin position="800"/>
        <end position="821"/>
    </location>
</feature>
<dbReference type="GO" id="GO:0007165">
    <property type="term" value="P:signal transduction"/>
    <property type="evidence" value="ECO:0007669"/>
    <property type="project" value="InterPro"/>
</dbReference>
<dbReference type="InterPro" id="IPR001849">
    <property type="entry name" value="PH_domain"/>
</dbReference>
<dbReference type="PROSITE" id="PS50003">
    <property type="entry name" value="PH_DOMAIN"/>
    <property type="match status" value="1"/>
</dbReference>
<evidence type="ECO:0000259" key="5">
    <source>
        <dbReference type="PROSITE" id="PS50195"/>
    </source>
</evidence>
<keyword evidence="3" id="KW-0472">Membrane</keyword>
<feature type="region of interest" description="Disordered" evidence="2">
    <location>
        <begin position="1"/>
        <end position="79"/>
    </location>
</feature>
<feature type="transmembrane region" description="Helical" evidence="3">
    <location>
        <begin position="1192"/>
        <end position="1210"/>
    </location>
</feature>
<dbReference type="SMART" id="SM00786">
    <property type="entry name" value="SHR3_chaperone"/>
    <property type="match status" value="1"/>
</dbReference>
<dbReference type="Pfam" id="PF08229">
    <property type="entry name" value="SHR3_chaperone"/>
    <property type="match status" value="2"/>
</dbReference>
<sequence>MPNATPQKMSLHIPQATPTRDRGHPRSDATSSAYSSPTITRTAPPPGSSPNPSSAAPSAAPISADVFLSQHASSPNPPMAALEAVAADRNTLAAQNAQLWKLIEKQRTGYSQLMKEIERVRGERDVFRSNLQRVGENTDALLKAHREKERREGKESLRTGQPLNTILLTPATPGVSSAVVKSSAADHGHSNAASPVTLSRESRISLPEEAKRYYAAMGESPGASPRSEQGPNIDAPAVGTAATIAAASISESPPNGQSSGLAYAESVEDGGQFLEIEDGDSTTAGDQTTEQSGDEDEDEDDEDEDGDEDPLIPPGGTRAVVEEFPLPPQSPPVDSLTQAQMQSIAMQRMQEQRMTDDAQSQYSVTTDSHTLVELRPSHLSTMPVSPVPMSHGDPQMKFRALPLLASDLARTQISISHSSIRANDRGREVLSFVIVVRPTGKEAWKVEKLYSDVVTLDTRVRAVLGKSLTKKLANLPEGRLWKDHAPAKADQRKNALEVYLKSLIALPVKNKDEIIAFFTSDVVREAHKPISQAGYKEGYLTKRGKNFGGWKTRYFMLQGPSLEYYESRGGTHLGSILITGAQIGRQQKPQDKQQSDEDNEYRHAFLIIEARKGPGGSNPRHVLCAQSDRERDDWVEELVRYVTGTYNDEDGSIQDEPPAQPLPVTGRSSTSSDLPVTPSRRPPLSKDDIVVGSAVPIAQIPPDPVKTSAPSYVEHRAAAVGIETPLSTSLPSSSPLAGAEDVDVYAAFSQRATSEMGHYPDLVDQRAAFPKVKSGRTSPDPSRRRDKRRSLNPLRSTAIAERDDSPEKDSDPHTPRVDAHGKVKISGPMNGTPIPAGYKFGGKDGPPDPSSVSERREKAKSRTFWGFGRHEKANMPALPPRNVFGVSLEESLDVAEIASLPAIVFRCIQYLEAKKADQEEGIYRLSGSSAVIKALKDRFNLEGDLDLLASDEYWDPHAIAGLLKTFLRELPASILTRDLHLHFVDPQERISELSHLIASLPVTNYSLLRALTAHLILIVQNSNVNKMTMRNVGIVFSPTLGIPAGVFSLMLGEFKRVFNVDGTLEAEEVKGNVDDGEAAAAAELSRRNSRHYSDAAADKLLGLSGRALSASAESDEGGDVSLPDDSGTEETTEQDSVADFSATSSNVYVLQQAGVFSVCLTVDYRVLFVPLQEEAVRDGLEFYTTFFHSPPAIKALLHAVMGVGLIGLVGKVHKWDESAMYFDGSSLGTCHFPPHSIVCFPFPFDLPSPPLRKTASFVFAIVVYISVGIPASRTIATPVPDVDTREDQVEALRILSAGNVIMAVCLGGVLVLQIGETYARHVEANEVARTIAADAAAAATEPKVESKKDQ</sequence>
<feature type="compositionally biased region" description="Polar residues" evidence="2">
    <location>
        <begin position="281"/>
        <end position="291"/>
    </location>
</feature>
<feature type="region of interest" description="Disordered" evidence="2">
    <location>
        <begin position="1110"/>
        <end position="1136"/>
    </location>
</feature>
<feature type="domain" description="PH" evidence="4">
    <location>
        <begin position="533"/>
        <end position="643"/>
    </location>
</feature>
<dbReference type="Gene3D" id="2.30.29.30">
    <property type="entry name" value="Pleckstrin-homology domain (PH domain)/Phosphotyrosine-binding domain (PTB)"/>
    <property type="match status" value="1"/>
</dbReference>
<name>A0A4S4N0K3_9APHY</name>
<feature type="domain" description="PX" evidence="5">
    <location>
        <begin position="410"/>
        <end position="525"/>
    </location>
</feature>
<evidence type="ECO:0000313" key="8">
    <source>
        <dbReference type="Proteomes" id="UP000308730"/>
    </source>
</evidence>
<keyword evidence="3" id="KW-0812">Transmembrane</keyword>
<feature type="region of interest" description="Disordered" evidence="2">
    <location>
        <begin position="646"/>
        <end position="687"/>
    </location>
</feature>
<dbReference type="InterPro" id="IPR000198">
    <property type="entry name" value="RhoGAP_dom"/>
</dbReference>
<feature type="transmembrane region" description="Helical" evidence="3">
    <location>
        <begin position="1254"/>
        <end position="1271"/>
    </location>
</feature>
<dbReference type="Proteomes" id="UP000308730">
    <property type="component" value="Unassembled WGS sequence"/>
</dbReference>
<evidence type="ECO:0008006" key="9">
    <source>
        <dbReference type="Google" id="ProtNLM"/>
    </source>
</evidence>
<evidence type="ECO:0000256" key="1">
    <source>
        <dbReference type="ARBA" id="ARBA00022468"/>
    </source>
</evidence>
<feature type="domain" description="Rho-GAP" evidence="6">
    <location>
        <begin position="886"/>
        <end position="1080"/>
    </location>
</feature>
<dbReference type="PANTHER" id="PTHR23176:SF129">
    <property type="entry name" value="RHO GTPASE ACTIVATING PROTEIN AT 16F, ISOFORM E-RELATED"/>
    <property type="match status" value="1"/>
</dbReference>
<evidence type="ECO:0000256" key="3">
    <source>
        <dbReference type="SAM" id="Phobius"/>
    </source>
</evidence>
<dbReference type="Gene3D" id="1.10.555.10">
    <property type="entry name" value="Rho GTPase activation protein"/>
    <property type="match status" value="1"/>
</dbReference>
<dbReference type="InterPro" id="IPR001683">
    <property type="entry name" value="PX_dom"/>
</dbReference>
<proteinExistence type="predicted"/>
<dbReference type="CDD" id="cd06093">
    <property type="entry name" value="PX_domain"/>
    <property type="match status" value="1"/>
</dbReference>
<evidence type="ECO:0000259" key="6">
    <source>
        <dbReference type="PROSITE" id="PS50238"/>
    </source>
</evidence>
<dbReference type="GO" id="GO:0035091">
    <property type="term" value="F:phosphatidylinositol binding"/>
    <property type="evidence" value="ECO:0007669"/>
    <property type="project" value="InterPro"/>
</dbReference>
<dbReference type="InterPro" id="IPR013248">
    <property type="entry name" value="Psh3/Shr3"/>
</dbReference>
<feature type="region of interest" description="Disordered" evidence="2">
    <location>
        <begin position="276"/>
        <end position="339"/>
    </location>
</feature>
<comment type="caution">
    <text evidence="7">The sequence shown here is derived from an EMBL/GenBank/DDBJ whole genome shotgun (WGS) entry which is preliminary data.</text>
</comment>
<feature type="region of interest" description="Disordered" evidence="2">
    <location>
        <begin position="765"/>
        <end position="857"/>
    </location>
</feature>
<dbReference type="OrthoDB" id="185175at2759"/>
<dbReference type="SUPFAM" id="SSF48350">
    <property type="entry name" value="GTPase activation domain, GAP"/>
    <property type="match status" value="1"/>
</dbReference>
<gene>
    <name evidence="7" type="ORF">EUX98_g1815</name>
</gene>
<evidence type="ECO:0000259" key="4">
    <source>
        <dbReference type="PROSITE" id="PS50003"/>
    </source>
</evidence>
<dbReference type="PROSITE" id="PS50195">
    <property type="entry name" value="PX"/>
    <property type="match status" value="1"/>
</dbReference>
<feature type="transmembrane region" description="Helical" evidence="3">
    <location>
        <begin position="1291"/>
        <end position="1312"/>
    </location>
</feature>
<dbReference type="PROSITE" id="PS50238">
    <property type="entry name" value="RHOGAP"/>
    <property type="match status" value="1"/>
</dbReference>
<dbReference type="Gene3D" id="3.30.1520.10">
    <property type="entry name" value="Phox-like domain"/>
    <property type="match status" value="1"/>
</dbReference>
<reference evidence="7 8" key="1">
    <citation type="submission" date="2019-02" db="EMBL/GenBank/DDBJ databases">
        <title>Genome sequencing of the rare red list fungi Antrodiella citrinella (Flaviporus citrinellus).</title>
        <authorList>
            <person name="Buettner E."/>
            <person name="Kellner H."/>
        </authorList>
    </citation>
    <scope>NUCLEOTIDE SEQUENCE [LARGE SCALE GENOMIC DNA]</scope>
    <source>
        <strain evidence="7 8">DSM 108506</strain>
    </source>
</reference>
<accession>A0A4S4N0K3</accession>
<feature type="compositionally biased region" description="Low complexity" evidence="2">
    <location>
        <begin position="50"/>
        <end position="64"/>
    </location>
</feature>
<dbReference type="InterPro" id="IPR008936">
    <property type="entry name" value="Rho_GTPase_activation_prot"/>
</dbReference>
<dbReference type="Pfam" id="PF00787">
    <property type="entry name" value="PX"/>
    <property type="match status" value="1"/>
</dbReference>
<feature type="region of interest" description="Disordered" evidence="2">
    <location>
        <begin position="178"/>
        <end position="202"/>
    </location>
</feature>
<organism evidence="7 8">
    <name type="scientific">Antrodiella citrinella</name>
    <dbReference type="NCBI Taxonomy" id="2447956"/>
    <lineage>
        <taxon>Eukaryota</taxon>
        <taxon>Fungi</taxon>
        <taxon>Dikarya</taxon>
        <taxon>Basidiomycota</taxon>
        <taxon>Agaricomycotina</taxon>
        <taxon>Agaricomycetes</taxon>
        <taxon>Polyporales</taxon>
        <taxon>Steccherinaceae</taxon>
        <taxon>Antrodiella</taxon>
    </lineage>
</organism>
<dbReference type="Pfam" id="PF00169">
    <property type="entry name" value="PH"/>
    <property type="match status" value="1"/>
</dbReference>
<dbReference type="InterPro" id="IPR011993">
    <property type="entry name" value="PH-like_dom_sf"/>
</dbReference>
<keyword evidence="8" id="KW-1185">Reference proteome</keyword>
<feature type="compositionally biased region" description="Polar residues" evidence="2">
    <location>
        <begin position="28"/>
        <end position="41"/>
    </location>
</feature>
<dbReference type="PANTHER" id="PTHR23176">
    <property type="entry name" value="RHO/RAC/CDC GTPASE-ACTIVATING PROTEIN"/>
    <property type="match status" value="1"/>
</dbReference>